<organism evidence="2 3">
    <name type="scientific">Rhipicephalus microplus</name>
    <name type="common">Cattle tick</name>
    <name type="synonym">Boophilus microplus</name>
    <dbReference type="NCBI Taxonomy" id="6941"/>
    <lineage>
        <taxon>Eukaryota</taxon>
        <taxon>Metazoa</taxon>
        <taxon>Ecdysozoa</taxon>
        <taxon>Arthropoda</taxon>
        <taxon>Chelicerata</taxon>
        <taxon>Arachnida</taxon>
        <taxon>Acari</taxon>
        <taxon>Parasitiformes</taxon>
        <taxon>Ixodida</taxon>
        <taxon>Ixodoidea</taxon>
        <taxon>Ixodidae</taxon>
        <taxon>Rhipicephalinae</taxon>
        <taxon>Rhipicephalus</taxon>
        <taxon>Boophilus</taxon>
    </lineage>
</organism>
<dbReference type="Proteomes" id="UP000821866">
    <property type="component" value="Chromosome 3"/>
</dbReference>
<name>A0A9J6E493_RHIMP</name>
<feature type="chain" id="PRO_5039924754" evidence="1">
    <location>
        <begin position="23"/>
        <end position="312"/>
    </location>
</feature>
<comment type="caution">
    <text evidence="2">The sequence shown here is derived from an EMBL/GenBank/DDBJ whole genome shotgun (WGS) entry which is preliminary data.</text>
</comment>
<protein>
    <submittedName>
        <fullName evidence="2">Uncharacterized protein</fullName>
    </submittedName>
</protein>
<keyword evidence="3" id="KW-1185">Reference proteome</keyword>
<dbReference type="VEuPathDB" id="VectorBase:LOC119166656"/>
<evidence type="ECO:0000313" key="2">
    <source>
        <dbReference type="EMBL" id="KAH8029379.1"/>
    </source>
</evidence>
<reference evidence="2" key="2">
    <citation type="submission" date="2021-09" db="EMBL/GenBank/DDBJ databases">
        <authorList>
            <person name="Jia N."/>
            <person name="Wang J."/>
            <person name="Shi W."/>
            <person name="Du L."/>
            <person name="Sun Y."/>
            <person name="Zhan W."/>
            <person name="Jiang J."/>
            <person name="Wang Q."/>
            <person name="Zhang B."/>
            <person name="Ji P."/>
            <person name="Sakyi L.B."/>
            <person name="Cui X."/>
            <person name="Yuan T."/>
            <person name="Jiang B."/>
            <person name="Yang W."/>
            <person name="Lam T.T.-Y."/>
            <person name="Chang Q."/>
            <person name="Ding S."/>
            <person name="Wang X."/>
            <person name="Zhu J."/>
            <person name="Ruan X."/>
            <person name="Zhao L."/>
            <person name="Wei J."/>
            <person name="Que T."/>
            <person name="Du C."/>
            <person name="Cheng J."/>
            <person name="Dai P."/>
            <person name="Han X."/>
            <person name="Huang E."/>
            <person name="Gao Y."/>
            <person name="Liu J."/>
            <person name="Shao H."/>
            <person name="Ye R."/>
            <person name="Li L."/>
            <person name="Wei W."/>
            <person name="Wang X."/>
            <person name="Wang C."/>
            <person name="Huo Q."/>
            <person name="Li W."/>
            <person name="Guo W."/>
            <person name="Chen H."/>
            <person name="Chen S."/>
            <person name="Zhou L."/>
            <person name="Zhou L."/>
            <person name="Ni X."/>
            <person name="Tian J."/>
            <person name="Zhou Y."/>
            <person name="Sheng Y."/>
            <person name="Liu T."/>
            <person name="Pan Y."/>
            <person name="Xia L."/>
            <person name="Li J."/>
            <person name="Zhao F."/>
            <person name="Cao W."/>
        </authorList>
    </citation>
    <scope>NUCLEOTIDE SEQUENCE</scope>
    <source>
        <strain evidence="2">Rmic-2018</strain>
        <tissue evidence="2">Larvae</tissue>
    </source>
</reference>
<evidence type="ECO:0000256" key="1">
    <source>
        <dbReference type="SAM" id="SignalP"/>
    </source>
</evidence>
<sequence length="312" mass="34631">MARTHMQRLLFVQIFCVARLQSFPGGLQHAAHQSSVPQAKLPLHALDPSARIHCLHCAVDTLPPAPHECPSMFPPVPPSLLPHFPSWSRGTETELTSHRYDKSFTKGRAFFSGLGSTPPMARTHMQRLVFVQVKNSCFLFSKRTKYAALLVLQSPNCCLEVVSSCIRALRVLLLLCGDIETNPGPATRSSDTDVMSVLNDIQSGQAAILNEMKSIRSTLLQHEQKFEEITKRLSKIEDNCSVIATVKEKVDGLQTLSKTVVISLALSPGWTTLRTDSDDATLSFTVLKMPVTRLGHSLRSASWIYVLPIWKF</sequence>
<feature type="signal peptide" evidence="1">
    <location>
        <begin position="1"/>
        <end position="22"/>
    </location>
</feature>
<keyword evidence="1" id="KW-0732">Signal</keyword>
<gene>
    <name evidence="2" type="ORF">HPB51_000022</name>
</gene>
<proteinExistence type="predicted"/>
<evidence type="ECO:0000313" key="3">
    <source>
        <dbReference type="Proteomes" id="UP000821866"/>
    </source>
</evidence>
<dbReference type="EMBL" id="JABSTU010000005">
    <property type="protein sequence ID" value="KAH8029379.1"/>
    <property type="molecule type" value="Genomic_DNA"/>
</dbReference>
<dbReference type="AlphaFoldDB" id="A0A9J6E493"/>
<accession>A0A9J6E493</accession>
<reference evidence="2" key="1">
    <citation type="journal article" date="2020" name="Cell">
        <title>Large-Scale Comparative Analyses of Tick Genomes Elucidate Their Genetic Diversity and Vector Capacities.</title>
        <authorList>
            <consortium name="Tick Genome and Microbiome Consortium (TIGMIC)"/>
            <person name="Jia N."/>
            <person name="Wang J."/>
            <person name="Shi W."/>
            <person name="Du L."/>
            <person name="Sun Y."/>
            <person name="Zhan W."/>
            <person name="Jiang J.F."/>
            <person name="Wang Q."/>
            <person name="Zhang B."/>
            <person name="Ji P."/>
            <person name="Bell-Sakyi L."/>
            <person name="Cui X.M."/>
            <person name="Yuan T.T."/>
            <person name="Jiang B.G."/>
            <person name="Yang W.F."/>
            <person name="Lam T.T."/>
            <person name="Chang Q.C."/>
            <person name="Ding S.J."/>
            <person name="Wang X.J."/>
            <person name="Zhu J.G."/>
            <person name="Ruan X.D."/>
            <person name="Zhao L."/>
            <person name="Wei J.T."/>
            <person name="Ye R.Z."/>
            <person name="Que T.C."/>
            <person name="Du C.H."/>
            <person name="Zhou Y.H."/>
            <person name="Cheng J.X."/>
            <person name="Dai P.F."/>
            <person name="Guo W.B."/>
            <person name="Han X.H."/>
            <person name="Huang E.J."/>
            <person name="Li L.F."/>
            <person name="Wei W."/>
            <person name="Gao Y.C."/>
            <person name="Liu J.Z."/>
            <person name="Shao H.Z."/>
            <person name="Wang X."/>
            <person name="Wang C.C."/>
            <person name="Yang T.C."/>
            <person name="Huo Q.B."/>
            <person name="Li W."/>
            <person name="Chen H.Y."/>
            <person name="Chen S.E."/>
            <person name="Zhou L.G."/>
            <person name="Ni X.B."/>
            <person name="Tian J.H."/>
            <person name="Sheng Y."/>
            <person name="Liu T."/>
            <person name="Pan Y.S."/>
            <person name="Xia L.Y."/>
            <person name="Li J."/>
            <person name="Zhao F."/>
            <person name="Cao W.C."/>
        </authorList>
    </citation>
    <scope>NUCLEOTIDE SEQUENCE</scope>
    <source>
        <strain evidence="2">Rmic-2018</strain>
    </source>
</reference>